<feature type="active site" description="Proton acceptor; specific for D-alanine" evidence="7">
    <location>
        <position position="63"/>
    </location>
</feature>
<evidence type="ECO:0000256" key="7">
    <source>
        <dbReference type="HAMAP-Rule" id="MF_01201"/>
    </source>
</evidence>
<dbReference type="SUPFAM" id="SSF51419">
    <property type="entry name" value="PLP-binding barrel"/>
    <property type="match status" value="1"/>
</dbReference>
<dbReference type="Gene3D" id="3.20.20.10">
    <property type="entry name" value="Alanine racemase"/>
    <property type="match status" value="1"/>
</dbReference>
<dbReference type="EC" id="5.1.1.1" evidence="4 7"/>
<organism evidence="9 10">
    <name type="scientific">Mesorhizobium dulcispinae</name>
    <dbReference type="NCBI Taxonomy" id="3072316"/>
    <lineage>
        <taxon>Bacteria</taxon>
        <taxon>Pseudomonadati</taxon>
        <taxon>Pseudomonadota</taxon>
        <taxon>Alphaproteobacteria</taxon>
        <taxon>Hyphomicrobiales</taxon>
        <taxon>Phyllobacteriaceae</taxon>
        <taxon>Mesorhizobium</taxon>
    </lineage>
</organism>
<accession>A0ABU4XKW4</accession>
<dbReference type="InterPro" id="IPR011079">
    <property type="entry name" value="Ala_racemase_C"/>
</dbReference>
<comment type="caution">
    <text evidence="9">The sequence shown here is derived from an EMBL/GenBank/DDBJ whole genome shotgun (WGS) entry which is preliminary data.</text>
</comment>
<dbReference type="InterPro" id="IPR009006">
    <property type="entry name" value="Ala_racemase/Decarboxylase_C"/>
</dbReference>
<keyword evidence="5 7" id="KW-0663">Pyridoxal phosphate</keyword>
<comment type="catalytic activity">
    <reaction evidence="1 7">
        <text>L-alanine = D-alanine</text>
        <dbReference type="Rhea" id="RHEA:20249"/>
        <dbReference type="ChEBI" id="CHEBI:57416"/>
        <dbReference type="ChEBI" id="CHEBI:57972"/>
        <dbReference type="EC" id="5.1.1.1"/>
    </reaction>
</comment>
<evidence type="ECO:0000256" key="4">
    <source>
        <dbReference type="ARBA" id="ARBA00013089"/>
    </source>
</evidence>
<evidence type="ECO:0000256" key="6">
    <source>
        <dbReference type="ARBA" id="ARBA00023235"/>
    </source>
</evidence>
<dbReference type="SMART" id="SM01005">
    <property type="entry name" value="Ala_racemase_C"/>
    <property type="match status" value="1"/>
</dbReference>
<dbReference type="Pfam" id="PF01168">
    <property type="entry name" value="Ala_racemase_N"/>
    <property type="match status" value="1"/>
</dbReference>
<dbReference type="SUPFAM" id="SSF50621">
    <property type="entry name" value="Alanine racemase C-terminal domain-like"/>
    <property type="match status" value="1"/>
</dbReference>
<proteinExistence type="inferred from homology"/>
<feature type="modified residue" description="N6-(pyridoxal phosphate)lysine" evidence="7">
    <location>
        <position position="63"/>
    </location>
</feature>
<comment type="pathway">
    <text evidence="7">Amino-acid biosynthesis; D-alanine biosynthesis; D-alanine from L-alanine: step 1/1.</text>
</comment>
<dbReference type="CDD" id="cd00430">
    <property type="entry name" value="PLPDE_III_AR"/>
    <property type="match status" value="1"/>
</dbReference>
<evidence type="ECO:0000256" key="5">
    <source>
        <dbReference type="ARBA" id="ARBA00022898"/>
    </source>
</evidence>
<protein>
    <recommendedName>
        <fullName evidence="4 7">Alanine racemase</fullName>
        <ecNumber evidence="4 7">5.1.1.1</ecNumber>
    </recommendedName>
</protein>
<sequence>MGYPAAFRRKNPESRRLFEEQVMWSLARSSDIVLEIDLDSIRINFRTVLTLVGPQVRVAAVVKSDAYGLGIVNIASALIDVGCDLLFVANLEEALLLRSCFGGIAIAVFRDEFHRFGAWYKSHDLIPVVNNCEELHAAATVGEAQTYFLNVETGFARFGLSVADVQRQNLLRTFERYRPSIVLSHLACSECIWDATNVLQRERFRAVYELLKPTRGSLAASAGVWLGKSYHFDMVRIGSAIYGINNAGTQTNPLQPVVKLRARILDVRSVPIGEAVGYGATFRTARASRIAIVAIGYKHGIPWSCANKIFVRLGEYLVPSIGRISMEYMTIDVTDIPAERCVPGDFVELLNDDLTVNNLAAAAGVSPQETLTRLGAGCPRKYLNFSPSAAFTASRPMTVRSPSRAKSRPMDK</sequence>
<dbReference type="GO" id="GO:0008784">
    <property type="term" value="F:alanine racemase activity"/>
    <property type="evidence" value="ECO:0007669"/>
    <property type="project" value="UniProtKB-EC"/>
</dbReference>
<dbReference type="InterPro" id="IPR001608">
    <property type="entry name" value="Ala_racemase_N"/>
</dbReference>
<comment type="function">
    <text evidence="7">Catalyzes the interconversion of L-alanine and D-alanine. May also act on other amino acids.</text>
</comment>
<dbReference type="HAMAP" id="MF_01201">
    <property type="entry name" value="Ala_racemase"/>
    <property type="match status" value="1"/>
</dbReference>
<reference evidence="9 10" key="1">
    <citation type="submission" date="2023-08" db="EMBL/GenBank/DDBJ databases">
        <title>Implementing the SeqCode for naming new Mesorhizobium species isolated from Vachellia karroo root nodules.</title>
        <authorList>
            <person name="Van Lill M."/>
        </authorList>
    </citation>
    <scope>NUCLEOTIDE SEQUENCE [LARGE SCALE GENOMIC DNA]</scope>
    <source>
        <strain evidence="9 10">VK23A</strain>
    </source>
</reference>
<dbReference type="NCBIfam" id="TIGR00492">
    <property type="entry name" value="alr"/>
    <property type="match status" value="1"/>
</dbReference>
<evidence type="ECO:0000313" key="10">
    <source>
        <dbReference type="Proteomes" id="UP001271780"/>
    </source>
</evidence>
<feature type="active site" description="Proton acceptor; specific for L-alanine" evidence="7">
    <location>
        <position position="278"/>
    </location>
</feature>
<dbReference type="Gene3D" id="2.40.37.10">
    <property type="entry name" value="Lyase, Ornithine Decarboxylase, Chain A, domain 1"/>
    <property type="match status" value="1"/>
</dbReference>
<comment type="similarity">
    <text evidence="3 7">Belongs to the alanine racemase family.</text>
</comment>
<evidence type="ECO:0000259" key="8">
    <source>
        <dbReference type="SMART" id="SM01005"/>
    </source>
</evidence>
<evidence type="ECO:0000256" key="2">
    <source>
        <dbReference type="ARBA" id="ARBA00001933"/>
    </source>
</evidence>
<feature type="binding site" evidence="7">
    <location>
        <position position="326"/>
    </location>
    <ligand>
        <name>substrate</name>
    </ligand>
</feature>
<gene>
    <name evidence="9" type="primary">alr</name>
    <name evidence="9" type="ORF">RFM27_25105</name>
</gene>
<evidence type="ECO:0000256" key="3">
    <source>
        <dbReference type="ARBA" id="ARBA00007880"/>
    </source>
</evidence>
<dbReference type="InterPro" id="IPR029066">
    <property type="entry name" value="PLP-binding_barrel"/>
</dbReference>
<dbReference type="PRINTS" id="PR00992">
    <property type="entry name" value="ALARACEMASE"/>
</dbReference>
<feature type="domain" description="Alanine racemase C-terminal" evidence="8">
    <location>
        <begin position="257"/>
        <end position="383"/>
    </location>
</feature>
<dbReference type="PANTHER" id="PTHR30511">
    <property type="entry name" value="ALANINE RACEMASE"/>
    <property type="match status" value="1"/>
</dbReference>
<dbReference type="EMBL" id="JAVIIZ010000019">
    <property type="protein sequence ID" value="MDX8475376.1"/>
    <property type="molecule type" value="Genomic_DNA"/>
</dbReference>
<dbReference type="RefSeq" id="WP_320318295.1">
    <property type="nucleotide sequence ID" value="NZ_JAVIIX010000018.1"/>
</dbReference>
<feature type="binding site" evidence="7">
    <location>
        <position position="157"/>
    </location>
    <ligand>
        <name>substrate</name>
    </ligand>
</feature>
<dbReference type="Pfam" id="PF00842">
    <property type="entry name" value="Ala_racemase_C"/>
    <property type="match status" value="1"/>
</dbReference>
<dbReference type="InterPro" id="IPR020622">
    <property type="entry name" value="Ala_racemase_pyridoxalP-BS"/>
</dbReference>
<dbReference type="InterPro" id="IPR000821">
    <property type="entry name" value="Ala_racemase"/>
</dbReference>
<keyword evidence="10" id="KW-1185">Reference proteome</keyword>
<dbReference type="PROSITE" id="PS00395">
    <property type="entry name" value="ALANINE_RACEMASE"/>
    <property type="match status" value="1"/>
</dbReference>
<name>A0ABU4XKW4_9HYPH</name>
<dbReference type="PANTHER" id="PTHR30511:SF0">
    <property type="entry name" value="ALANINE RACEMASE, CATABOLIC-RELATED"/>
    <property type="match status" value="1"/>
</dbReference>
<dbReference type="Proteomes" id="UP001271780">
    <property type="component" value="Unassembled WGS sequence"/>
</dbReference>
<evidence type="ECO:0000256" key="1">
    <source>
        <dbReference type="ARBA" id="ARBA00000316"/>
    </source>
</evidence>
<keyword evidence="6 7" id="KW-0413">Isomerase</keyword>
<evidence type="ECO:0000313" key="9">
    <source>
        <dbReference type="EMBL" id="MDX8475376.1"/>
    </source>
</evidence>
<comment type="cofactor">
    <cofactor evidence="2 7">
        <name>pyridoxal 5'-phosphate</name>
        <dbReference type="ChEBI" id="CHEBI:597326"/>
    </cofactor>
</comment>